<evidence type="ECO:0000313" key="2">
    <source>
        <dbReference type="EMBL" id="KAK9699360.1"/>
    </source>
</evidence>
<dbReference type="PANTHER" id="PTHR31984">
    <property type="entry name" value="TRANSPORTER, PUTATIVE (DUF179)-RELATED"/>
    <property type="match status" value="1"/>
</dbReference>
<dbReference type="Proteomes" id="UP001443914">
    <property type="component" value="Unassembled WGS sequence"/>
</dbReference>
<dbReference type="InterPro" id="IPR036249">
    <property type="entry name" value="Thioredoxin-like_sf"/>
</dbReference>
<evidence type="ECO:0008006" key="4">
    <source>
        <dbReference type="Google" id="ProtNLM"/>
    </source>
</evidence>
<protein>
    <recommendedName>
        <fullName evidence="4">Thioredoxin domain-containing protein</fullName>
    </recommendedName>
</protein>
<organism evidence="2 3">
    <name type="scientific">Saponaria officinalis</name>
    <name type="common">Common soapwort</name>
    <name type="synonym">Lychnis saponaria</name>
    <dbReference type="NCBI Taxonomy" id="3572"/>
    <lineage>
        <taxon>Eukaryota</taxon>
        <taxon>Viridiplantae</taxon>
        <taxon>Streptophyta</taxon>
        <taxon>Embryophyta</taxon>
        <taxon>Tracheophyta</taxon>
        <taxon>Spermatophyta</taxon>
        <taxon>Magnoliopsida</taxon>
        <taxon>eudicotyledons</taxon>
        <taxon>Gunneridae</taxon>
        <taxon>Pentapetalae</taxon>
        <taxon>Caryophyllales</taxon>
        <taxon>Caryophyllaceae</taxon>
        <taxon>Caryophylleae</taxon>
        <taxon>Saponaria</taxon>
    </lineage>
</organism>
<dbReference type="InterPro" id="IPR003774">
    <property type="entry name" value="AlgH-like"/>
</dbReference>
<dbReference type="AlphaFoldDB" id="A0AAW1J8M2"/>
<accession>A0AAW1J8M2</accession>
<comment type="caution">
    <text evidence="2">The sequence shown here is derived from an EMBL/GenBank/DDBJ whole genome shotgun (WGS) entry which is preliminary data.</text>
</comment>
<gene>
    <name evidence="2" type="ORF">RND81_08G169400</name>
</gene>
<feature type="region of interest" description="Disordered" evidence="1">
    <location>
        <begin position="411"/>
        <end position="433"/>
    </location>
</feature>
<dbReference type="Pfam" id="PF02622">
    <property type="entry name" value="DUF179"/>
    <property type="match status" value="1"/>
</dbReference>
<dbReference type="Gene3D" id="3.40.30.10">
    <property type="entry name" value="Glutaredoxin"/>
    <property type="match status" value="1"/>
</dbReference>
<name>A0AAW1J8M2_SAPOF</name>
<sequence length="1100" mass="122770">MTVRTFFAATSAVLAAAAVFSLLISTIYAENPQLNTNQMQFQWQIISAKNFSTQIHLHPHILLLVTVPWCGESRSLMRKISLKLADEQQKYSSLQLMLVYRNVDKVLADSLGAVEDITVLCYHHAVSYKYKGSLRVPDILSSVHYMASLVPEDLPLRKISNSEDMKLFLTSTDKAVLLLETCGWASKLLAQLTVNQTVQEGLALQVLRDLNKEINKTQASGWNKYSKHDVGNKMMICEVEDGYGGPWAGKFCAENGTSFPRNADMPTTFGTSCNFNEYKKFESFFSKFIAAARDAFLPSQRQRYALISDTLLLSPLSIEVSDPWSLIISYSGCPSCVMKINEETYLQDTLEMHDLPVIELLEDENDLGPSLPIGKPSIVLFVDRRSDSKETAKKSQEALLSLKEFVQQHRKFHQTGGQSNERPGKPHSEKGSVATYGSSRLVLSSASDKMKDKMSVVIIKDGKYVTLDDANLDIQSSSLHEILTKLLGQKKHSKLSSLAKEAGFQLLSDDIDIKITNVLSPEIGTQKLDSFGRLDEVADTNVINPPPEAGLEHLQHAHVELPFDDTEQKSPEDLPSLQTGLDDIHQSFKDLEVVSSAVMDSEIQASVEADKSESLEHHYNSFTGSFFFSDGNNKFLRSLINDLEVPSIVIIDPVSQQHYVFSGETTFNLSSISTIIDRFLNGTLIPYQRSGPLRKAIEMPHPPFVNLDFHEKDPIPSVTTDTFSELVIGNGHSDAHNLTNAWNKDVLVLFSSTSCGFCQRMELVVREVYRALKGYMNLVKCDSKSKELCSEGNFKDVISKLPAIFSIDCTLNDCGWILKSAGHMCLCRGFECLNSMFWCDSQREVYPSLLLFPANKKTVIPFNGNMIVADVMAFVANHGVSSEHLVRQKGTLWTGGGENDNHDISTDTFSISFSPENNKHVITDIIKLQNQVSDEKEASQNLVVGSLLVASERLNGINPFSEAKILIVSASPDSGFQGLIVNKPISWDHIIGSENVDFLREAPLSYGGPVIQEGRPLVSLTRNLPLNHQYPQTQTLPDVYFLDPSETINVIEEIQAVNKSASDYWFFWGYSGWHWDQLYNEVTQGAWKVHDGNVDHLQWP</sequence>
<keyword evidence="3" id="KW-1185">Reference proteome</keyword>
<dbReference type="PANTHER" id="PTHR31984:SF12">
    <property type="entry name" value="THIOREDOXIN DOMAIN-CONTAINING PROTEIN"/>
    <property type="match status" value="1"/>
</dbReference>
<dbReference type="SUPFAM" id="SSF52833">
    <property type="entry name" value="Thioredoxin-like"/>
    <property type="match status" value="1"/>
</dbReference>
<evidence type="ECO:0000256" key="1">
    <source>
        <dbReference type="SAM" id="MobiDB-lite"/>
    </source>
</evidence>
<evidence type="ECO:0000313" key="3">
    <source>
        <dbReference type="Proteomes" id="UP001443914"/>
    </source>
</evidence>
<dbReference type="EMBL" id="JBDFQZ010000008">
    <property type="protein sequence ID" value="KAK9699360.1"/>
    <property type="molecule type" value="Genomic_DNA"/>
</dbReference>
<reference evidence="2" key="1">
    <citation type="submission" date="2024-03" db="EMBL/GenBank/DDBJ databases">
        <title>WGS assembly of Saponaria officinalis var. Norfolk2.</title>
        <authorList>
            <person name="Jenkins J."/>
            <person name="Shu S."/>
            <person name="Grimwood J."/>
            <person name="Barry K."/>
            <person name="Goodstein D."/>
            <person name="Schmutz J."/>
            <person name="Leebens-Mack J."/>
            <person name="Osbourn A."/>
        </authorList>
    </citation>
    <scope>NUCLEOTIDE SEQUENCE [LARGE SCALE GENOMIC DNA]</scope>
    <source>
        <strain evidence="2">JIC</strain>
    </source>
</reference>
<dbReference type="SUPFAM" id="SSF143456">
    <property type="entry name" value="VC0467-like"/>
    <property type="match status" value="1"/>
</dbReference>
<dbReference type="Gene3D" id="3.40.1740.10">
    <property type="entry name" value="VC0467-like"/>
    <property type="match status" value="1"/>
</dbReference>
<proteinExistence type="predicted"/>